<keyword evidence="2" id="KW-1185">Reference proteome</keyword>
<organism evidence="1 2">
    <name type="scientific">Protaetiibacter intestinalis</name>
    <dbReference type="NCBI Taxonomy" id="2419774"/>
    <lineage>
        <taxon>Bacteria</taxon>
        <taxon>Bacillati</taxon>
        <taxon>Actinomycetota</taxon>
        <taxon>Actinomycetes</taxon>
        <taxon>Micrococcales</taxon>
        <taxon>Microbacteriaceae</taxon>
        <taxon>Protaetiibacter</taxon>
    </lineage>
</organism>
<dbReference type="AlphaFoldDB" id="A0A387B8J8"/>
<protein>
    <submittedName>
        <fullName evidence="1">Uncharacterized protein</fullName>
    </submittedName>
</protein>
<accession>A0A387B8J8</accession>
<dbReference type="Proteomes" id="UP000278886">
    <property type="component" value="Chromosome"/>
</dbReference>
<dbReference type="KEGG" id="lyd:D7I47_07720"/>
<evidence type="ECO:0000313" key="1">
    <source>
        <dbReference type="EMBL" id="AYF98151.1"/>
    </source>
</evidence>
<name>A0A387B8J8_9MICO</name>
<sequence>MAGPDLIRPFNSVRTLTPVRAPREIVEAYALRQHPGQVISHTTALLLWGAPLPRSVETEEAIHVSSVGAARPRTAHTIPHRLYPQRTPVTMLGDIHLTSPEVSWVMSAPLLGLDALIAAGDFLVTGSEPYDGAPPLTTIDALAATVARRPGDRGIRRAREALEQVRYGSLSNGETRMRLMVVRAGLPEPELNYWVLGPLGDRVAMLDGAYPEFQQALEYESLLHQSPEKFRRDIRKQQELAAIDWNLHRLTSEEVDPRLRTPASRAAVARIRAALRARGWTPPR</sequence>
<reference evidence="2" key="1">
    <citation type="submission" date="2018-09" db="EMBL/GenBank/DDBJ databases">
        <title>Genome sequencing of strain 2DFWR-13.</title>
        <authorList>
            <person name="Heo J."/>
            <person name="Kim S.-J."/>
            <person name="Kwon S.-W."/>
        </authorList>
    </citation>
    <scope>NUCLEOTIDE SEQUENCE [LARGE SCALE GENOMIC DNA]</scope>
    <source>
        <strain evidence="2">2DFWR-13</strain>
    </source>
</reference>
<evidence type="ECO:0000313" key="2">
    <source>
        <dbReference type="Proteomes" id="UP000278886"/>
    </source>
</evidence>
<proteinExistence type="predicted"/>
<gene>
    <name evidence="1" type="ORF">D7I47_07720</name>
</gene>
<dbReference type="EMBL" id="CP032630">
    <property type="protein sequence ID" value="AYF98151.1"/>
    <property type="molecule type" value="Genomic_DNA"/>
</dbReference>